<evidence type="ECO:0000256" key="6">
    <source>
        <dbReference type="SAM" id="SignalP"/>
    </source>
</evidence>
<dbReference type="PANTHER" id="PTHR23301:SF0">
    <property type="entry name" value="CHITIN-BINDING TYPE-2 DOMAIN-CONTAINING PROTEIN-RELATED"/>
    <property type="match status" value="1"/>
</dbReference>
<feature type="domain" description="Chitin-binding type-2" evidence="7">
    <location>
        <begin position="38"/>
        <end position="99"/>
    </location>
</feature>
<evidence type="ECO:0000256" key="3">
    <source>
        <dbReference type="ARBA" id="ARBA00022737"/>
    </source>
</evidence>
<keyword evidence="5" id="KW-0325">Glycoprotein</keyword>
<dbReference type="PANTHER" id="PTHR23301">
    <property type="entry name" value="CHITIN BINDING PERITROPHIN-A"/>
    <property type="match status" value="1"/>
</dbReference>
<proteinExistence type="predicted"/>
<evidence type="ECO:0000313" key="8">
    <source>
        <dbReference type="EMBL" id="KAK8042031.1"/>
    </source>
</evidence>
<protein>
    <recommendedName>
        <fullName evidence="7">Chitin-binding type-2 domain-containing protein</fullName>
    </recommendedName>
</protein>
<dbReference type="EMBL" id="JAQQWK010000005">
    <property type="protein sequence ID" value="KAK8042031.1"/>
    <property type="molecule type" value="Genomic_DNA"/>
</dbReference>
<dbReference type="PROSITE" id="PS50940">
    <property type="entry name" value="CHIT_BIND_II"/>
    <property type="match status" value="1"/>
</dbReference>
<name>A0ABR1T613_9PEZI</name>
<gene>
    <name evidence="8" type="ORF">PG993_006554</name>
</gene>
<dbReference type="Pfam" id="PF01607">
    <property type="entry name" value="CBM_14"/>
    <property type="match status" value="1"/>
</dbReference>
<accession>A0ABR1T613</accession>
<keyword evidence="1" id="KW-0147">Chitin-binding</keyword>
<dbReference type="InterPro" id="IPR036508">
    <property type="entry name" value="Chitin-bd_dom_sf"/>
</dbReference>
<dbReference type="InterPro" id="IPR051940">
    <property type="entry name" value="Chitin_bind-dev_reg"/>
</dbReference>
<organism evidence="8 9">
    <name type="scientific">Apiospora rasikravindrae</name>
    <dbReference type="NCBI Taxonomy" id="990691"/>
    <lineage>
        <taxon>Eukaryota</taxon>
        <taxon>Fungi</taxon>
        <taxon>Dikarya</taxon>
        <taxon>Ascomycota</taxon>
        <taxon>Pezizomycotina</taxon>
        <taxon>Sordariomycetes</taxon>
        <taxon>Xylariomycetidae</taxon>
        <taxon>Amphisphaeriales</taxon>
        <taxon>Apiosporaceae</taxon>
        <taxon>Apiospora</taxon>
    </lineage>
</organism>
<feature type="signal peptide" evidence="6">
    <location>
        <begin position="1"/>
        <end position="18"/>
    </location>
</feature>
<dbReference type="SMART" id="SM00494">
    <property type="entry name" value="ChtBD2"/>
    <property type="match status" value="1"/>
</dbReference>
<evidence type="ECO:0000313" key="9">
    <source>
        <dbReference type="Proteomes" id="UP001444661"/>
    </source>
</evidence>
<keyword evidence="4" id="KW-1015">Disulfide bond</keyword>
<feature type="chain" id="PRO_5045201023" description="Chitin-binding type-2 domain-containing protein" evidence="6">
    <location>
        <begin position="19"/>
        <end position="106"/>
    </location>
</feature>
<reference evidence="8 9" key="1">
    <citation type="submission" date="2023-01" db="EMBL/GenBank/DDBJ databases">
        <title>Analysis of 21 Apiospora genomes using comparative genomics revels a genus with tremendous synthesis potential of carbohydrate active enzymes and secondary metabolites.</title>
        <authorList>
            <person name="Sorensen T."/>
        </authorList>
    </citation>
    <scope>NUCLEOTIDE SEQUENCE [LARGE SCALE GENOMIC DNA]</scope>
    <source>
        <strain evidence="8 9">CBS 33761</strain>
    </source>
</reference>
<dbReference type="SUPFAM" id="SSF57625">
    <property type="entry name" value="Invertebrate chitin-binding proteins"/>
    <property type="match status" value="1"/>
</dbReference>
<evidence type="ECO:0000256" key="5">
    <source>
        <dbReference type="ARBA" id="ARBA00023180"/>
    </source>
</evidence>
<dbReference type="InterPro" id="IPR002557">
    <property type="entry name" value="Chitin-bd_dom"/>
</dbReference>
<keyword evidence="9" id="KW-1185">Reference proteome</keyword>
<comment type="caution">
    <text evidence="8">The sequence shown here is derived from an EMBL/GenBank/DDBJ whole genome shotgun (WGS) entry which is preliminary data.</text>
</comment>
<keyword evidence="3" id="KW-0677">Repeat</keyword>
<evidence type="ECO:0000256" key="2">
    <source>
        <dbReference type="ARBA" id="ARBA00022729"/>
    </source>
</evidence>
<dbReference type="Gene3D" id="2.170.140.10">
    <property type="entry name" value="Chitin binding domain"/>
    <property type="match status" value="1"/>
</dbReference>
<evidence type="ECO:0000256" key="4">
    <source>
        <dbReference type="ARBA" id="ARBA00023157"/>
    </source>
</evidence>
<dbReference type="Proteomes" id="UP001444661">
    <property type="component" value="Unassembled WGS sequence"/>
</dbReference>
<evidence type="ECO:0000256" key="1">
    <source>
        <dbReference type="ARBA" id="ARBA00022669"/>
    </source>
</evidence>
<evidence type="ECO:0000259" key="7">
    <source>
        <dbReference type="PROSITE" id="PS50940"/>
    </source>
</evidence>
<keyword evidence="2 6" id="KW-0732">Signal</keyword>
<sequence>MLPRLWVVTAYHTAAVAAAAMARFDSRQDDTDDVDVCGLICSEEDDMYVFFSDPCSVKCNGFYECMSGVPYQLECPHGLLWNQDLQVCDWPQNVGDCSPVPECCAV</sequence>